<dbReference type="PROSITE" id="PS51123">
    <property type="entry name" value="OMPA_2"/>
    <property type="match status" value="1"/>
</dbReference>
<dbReference type="Pfam" id="PF00691">
    <property type="entry name" value="OmpA"/>
    <property type="match status" value="1"/>
</dbReference>
<dbReference type="NCBIfam" id="NF038228">
    <property type="entry name" value="IcmH_DotU_IVB"/>
    <property type="match status" value="1"/>
</dbReference>
<dbReference type="InterPro" id="IPR050330">
    <property type="entry name" value="Bact_OuterMem_StrucFunc"/>
</dbReference>
<dbReference type="InterPro" id="IPR006665">
    <property type="entry name" value="OmpA-like"/>
</dbReference>
<keyword evidence="3" id="KW-1133">Transmembrane helix</keyword>
<feature type="region of interest" description="Disordered" evidence="2">
    <location>
        <begin position="1"/>
        <end position="65"/>
    </location>
</feature>
<feature type="transmembrane region" description="Helical" evidence="3">
    <location>
        <begin position="247"/>
        <end position="268"/>
    </location>
</feature>
<dbReference type="RefSeq" id="WP_252168727.1">
    <property type="nucleotide sequence ID" value="NZ_CP084931.1"/>
</dbReference>
<dbReference type="SUPFAM" id="SSF103088">
    <property type="entry name" value="OmpA-like"/>
    <property type="match status" value="1"/>
</dbReference>
<reference evidence="5" key="1">
    <citation type="journal article" date="2022" name="Toxins">
        <title>Genomic Analysis of Sphingopyxis sp. USTB-05 for Biodegrading Cyanobacterial Hepatotoxins.</title>
        <authorList>
            <person name="Liu C."/>
            <person name="Xu Q."/>
            <person name="Zhao Z."/>
            <person name="Zhang H."/>
            <person name="Liu X."/>
            <person name="Yin C."/>
            <person name="Liu Y."/>
            <person name="Yan H."/>
        </authorList>
    </citation>
    <scope>NUCLEOTIDE SEQUENCE</scope>
    <source>
        <strain evidence="5">NBD5</strain>
    </source>
</reference>
<dbReference type="Proteomes" id="UP001056937">
    <property type="component" value="Chromosome 2"/>
</dbReference>
<organism evidence="5 6">
    <name type="scientific">Sphingomonas morindae</name>
    <dbReference type="NCBI Taxonomy" id="1541170"/>
    <lineage>
        <taxon>Bacteria</taxon>
        <taxon>Pseudomonadati</taxon>
        <taxon>Pseudomonadota</taxon>
        <taxon>Alphaproteobacteria</taxon>
        <taxon>Sphingomonadales</taxon>
        <taxon>Sphingomonadaceae</taxon>
        <taxon>Sphingomonas</taxon>
    </lineage>
</organism>
<evidence type="ECO:0000259" key="4">
    <source>
        <dbReference type="PROSITE" id="PS51123"/>
    </source>
</evidence>
<proteinExistence type="predicted"/>
<sequence length="452" mass="47785">MTAGRGEDALGDEGEGAGERTIFQPSPLQERRARAAAAPPPPPLAQRALIDDDMPAPPPRGRPRNPLTEAAAPLLALIAAVRAGRLSIALPQLHQRMTAAAMRFDEALQGQGLDEETRRRARYAVFATIDDVAQNLPGRAADGAEWARRSMVVRGFGETIGGDRFWALLQEMLARPADHAALIELYHACLAAGFEGRHRIGGEGGGRLRQILTSAYAALPHARQISPVELVPHWRGTPRAAARVSPWAPLTLAASGLAALLLLIFVGLRLALIATGGPALTTLLAINPDQPLRLARAAAPPPSPPDDALHRRVSAFLADAVARGLVVVEEDPNSLRVRTTVGQLFASGSDRLEPGRAALFQRIAAALEREPGPVRIEGHTDSARIATLAFPDNLALARARAETVAALVRAGLSDPGRVTAIGFGAAQPIASNASPAGRALNRRVEIVIPRSQ</sequence>
<keyword evidence="1 3" id="KW-0472">Membrane</keyword>
<dbReference type="EMBL" id="CP084931">
    <property type="protein sequence ID" value="USI74912.1"/>
    <property type="molecule type" value="Genomic_DNA"/>
</dbReference>
<evidence type="ECO:0000256" key="1">
    <source>
        <dbReference type="PROSITE-ProRule" id="PRU00473"/>
    </source>
</evidence>
<dbReference type="Gene3D" id="1.25.40.590">
    <property type="entry name" value="Type IV / VI secretion system, DotU"/>
    <property type="match status" value="1"/>
</dbReference>
<dbReference type="CDD" id="cd07185">
    <property type="entry name" value="OmpA_C-like"/>
    <property type="match status" value="1"/>
</dbReference>
<dbReference type="Gene3D" id="3.30.1330.60">
    <property type="entry name" value="OmpA-like domain"/>
    <property type="match status" value="1"/>
</dbReference>
<feature type="domain" description="OmpA-like" evidence="4">
    <location>
        <begin position="332"/>
        <end position="452"/>
    </location>
</feature>
<accession>A0ABY4XD68</accession>
<dbReference type="NCBIfam" id="TIGR03349">
    <property type="entry name" value="IV_VI_DotU"/>
    <property type="match status" value="1"/>
</dbReference>
<dbReference type="PANTHER" id="PTHR30329">
    <property type="entry name" value="STATOR ELEMENT OF FLAGELLAR MOTOR COMPLEX"/>
    <property type="match status" value="1"/>
</dbReference>
<evidence type="ECO:0000256" key="3">
    <source>
        <dbReference type="SAM" id="Phobius"/>
    </source>
</evidence>
<dbReference type="PANTHER" id="PTHR30329:SF19">
    <property type="entry name" value="OUTER MEMBRANE PROTEIN, OMPA FAMILY"/>
    <property type="match status" value="1"/>
</dbReference>
<dbReference type="InterPro" id="IPR017732">
    <property type="entry name" value="T4/T6SS_DotU"/>
</dbReference>
<keyword evidence="3" id="KW-0812">Transmembrane</keyword>
<evidence type="ECO:0000256" key="2">
    <source>
        <dbReference type="SAM" id="MobiDB-lite"/>
    </source>
</evidence>
<dbReference type="Pfam" id="PF09850">
    <property type="entry name" value="DotU"/>
    <property type="match status" value="1"/>
</dbReference>
<evidence type="ECO:0000313" key="6">
    <source>
        <dbReference type="Proteomes" id="UP001056937"/>
    </source>
</evidence>
<dbReference type="InterPro" id="IPR036737">
    <property type="entry name" value="OmpA-like_sf"/>
</dbReference>
<evidence type="ECO:0000313" key="5">
    <source>
        <dbReference type="EMBL" id="USI74912.1"/>
    </source>
</evidence>
<keyword evidence="6" id="KW-1185">Reference proteome</keyword>
<dbReference type="InterPro" id="IPR038522">
    <property type="entry name" value="T4/T6SS_DotU_sf"/>
</dbReference>
<gene>
    <name evidence="5" type="primary">icmH</name>
    <name evidence="5" type="ORF">LHA26_17215</name>
</gene>
<name>A0ABY4XD68_9SPHN</name>
<protein>
    <submittedName>
        <fullName evidence="5">Type IVB secretion system protein IcmH/DotU</fullName>
    </submittedName>
</protein>